<keyword evidence="1" id="KW-0378">Hydrolase</keyword>
<dbReference type="Gene3D" id="3.40.50.1820">
    <property type="entry name" value="alpha/beta hydrolase"/>
    <property type="match status" value="1"/>
</dbReference>
<organism evidence="3 4">
    <name type="scientific">Halobacillus karajensis</name>
    <dbReference type="NCBI Taxonomy" id="195088"/>
    <lineage>
        <taxon>Bacteria</taxon>
        <taxon>Bacillati</taxon>
        <taxon>Bacillota</taxon>
        <taxon>Bacilli</taxon>
        <taxon>Bacillales</taxon>
        <taxon>Bacillaceae</taxon>
        <taxon>Halobacillus</taxon>
    </lineage>
</organism>
<dbReference type="EMBL" id="CCDI010000003">
    <property type="protein sequence ID" value="CDQ24511.1"/>
    <property type="molecule type" value="Genomic_DNA"/>
</dbReference>
<dbReference type="Pfam" id="PF07859">
    <property type="entry name" value="Abhydrolase_3"/>
    <property type="match status" value="1"/>
</dbReference>
<dbReference type="GO" id="GO:0016787">
    <property type="term" value="F:hydrolase activity"/>
    <property type="evidence" value="ECO:0007669"/>
    <property type="project" value="UniProtKB-KW"/>
</dbReference>
<sequence>MGVDRQVLALLKNIEEKMIELEHPPLDHLTPEQSRNFYQEARTHFKELPVEGVSVTDTYFRGRSGNEVPVRLYTPEGEGTHPAVVYFHGGGWVFGDIESSDNVCRYLSRYAHTVVVSVGYRLAPEYKYPAAFYDAIDSIAWISSQFAKWNIDPERLAVAGESSGGNLAAASAIYFLDKEDVEISHQFLITPVLDYNLNTLSYKADYRYNLTKEKMEWFFGHYLNDYGEGDEVFVSPLRLRKVDRLPRTLLVTAEYDPLREEAFSFAERLKGAGVVVDHLHYEDLVHSFISMLGVVSRSKEAMQEMALALKEALHADMVHL</sequence>
<evidence type="ECO:0000259" key="2">
    <source>
        <dbReference type="Pfam" id="PF07859"/>
    </source>
</evidence>
<accession>A0A024P765</accession>
<dbReference type="SUPFAM" id="SSF53474">
    <property type="entry name" value="alpha/beta-Hydrolases"/>
    <property type="match status" value="1"/>
</dbReference>
<keyword evidence="4" id="KW-1185">Reference proteome</keyword>
<evidence type="ECO:0000313" key="4">
    <source>
        <dbReference type="Proteomes" id="UP000028868"/>
    </source>
</evidence>
<dbReference type="InterPro" id="IPR050300">
    <property type="entry name" value="GDXG_lipolytic_enzyme"/>
</dbReference>
<dbReference type="Proteomes" id="UP000028868">
    <property type="component" value="Unassembled WGS sequence"/>
</dbReference>
<dbReference type="InterPro" id="IPR013094">
    <property type="entry name" value="AB_hydrolase_3"/>
</dbReference>
<dbReference type="InterPro" id="IPR029058">
    <property type="entry name" value="AB_hydrolase_fold"/>
</dbReference>
<dbReference type="RefSeq" id="WP_035509403.1">
    <property type="nucleotide sequence ID" value="NZ_CCDI010000003.1"/>
</dbReference>
<reference evidence="4" key="1">
    <citation type="submission" date="2014-03" db="EMBL/GenBank/DDBJ databases">
        <authorList>
            <person name="Urmite Genomes U."/>
        </authorList>
    </citation>
    <scope>NUCLEOTIDE SEQUENCE [LARGE SCALE GENOMIC DNA]</scope>
    <source>
        <strain evidence="4">HD-03</strain>
    </source>
</reference>
<comment type="caution">
    <text evidence="3">The sequence shown here is derived from an EMBL/GenBank/DDBJ whole genome shotgun (WGS) entry which is preliminary data.</text>
</comment>
<name>A0A024P765_9BACI</name>
<dbReference type="AlphaFoldDB" id="A0A024P765"/>
<dbReference type="PANTHER" id="PTHR48081">
    <property type="entry name" value="AB HYDROLASE SUPERFAMILY PROTEIN C4A8.06C"/>
    <property type="match status" value="1"/>
</dbReference>
<dbReference type="PANTHER" id="PTHR48081:SF8">
    <property type="entry name" value="ALPHA_BETA HYDROLASE FOLD-3 DOMAIN-CONTAINING PROTEIN-RELATED"/>
    <property type="match status" value="1"/>
</dbReference>
<gene>
    <name evidence="3" type="primary">nlhH</name>
    <name evidence="3" type="ORF">BN983_02795</name>
</gene>
<evidence type="ECO:0000256" key="1">
    <source>
        <dbReference type="ARBA" id="ARBA00022801"/>
    </source>
</evidence>
<evidence type="ECO:0000313" key="3">
    <source>
        <dbReference type="EMBL" id="CDQ24511.1"/>
    </source>
</evidence>
<reference evidence="3 4" key="2">
    <citation type="submission" date="2014-05" db="EMBL/GenBank/DDBJ databases">
        <title>Draft genome sequence of Halobacillus karajensis HK-03.</title>
        <authorList>
            <person name="Khelaifia S."/>
            <person name="Croce O."/>
            <person name="Lagier J.C."/>
            <person name="Raoult D."/>
        </authorList>
    </citation>
    <scope>NUCLEOTIDE SEQUENCE [LARGE SCALE GENOMIC DNA]</scope>
    <source>
        <strain evidence="3 4">HD-03</strain>
    </source>
</reference>
<proteinExistence type="predicted"/>
<feature type="domain" description="Alpha/beta hydrolase fold-3" evidence="2">
    <location>
        <begin position="84"/>
        <end position="289"/>
    </location>
</feature>
<protein>
    <submittedName>
        <fullName evidence="3">Carboxylesterase NlhH</fullName>
    </submittedName>
</protein>